<organism evidence="3 4">
    <name type="scientific">Roridomyces roridus</name>
    <dbReference type="NCBI Taxonomy" id="1738132"/>
    <lineage>
        <taxon>Eukaryota</taxon>
        <taxon>Fungi</taxon>
        <taxon>Dikarya</taxon>
        <taxon>Basidiomycota</taxon>
        <taxon>Agaricomycotina</taxon>
        <taxon>Agaricomycetes</taxon>
        <taxon>Agaricomycetidae</taxon>
        <taxon>Agaricales</taxon>
        <taxon>Marasmiineae</taxon>
        <taxon>Mycenaceae</taxon>
        <taxon>Roridomyces</taxon>
    </lineage>
</organism>
<keyword evidence="4" id="KW-1185">Reference proteome</keyword>
<reference evidence="3" key="1">
    <citation type="submission" date="2023-03" db="EMBL/GenBank/DDBJ databases">
        <title>Massive genome expansion in bonnet fungi (Mycena s.s.) driven by repeated elements and novel gene families across ecological guilds.</title>
        <authorList>
            <consortium name="Lawrence Berkeley National Laboratory"/>
            <person name="Harder C.B."/>
            <person name="Miyauchi S."/>
            <person name="Viragh M."/>
            <person name="Kuo A."/>
            <person name="Thoen E."/>
            <person name="Andreopoulos B."/>
            <person name="Lu D."/>
            <person name="Skrede I."/>
            <person name="Drula E."/>
            <person name="Henrissat B."/>
            <person name="Morin E."/>
            <person name="Kohler A."/>
            <person name="Barry K."/>
            <person name="LaButti K."/>
            <person name="Morin E."/>
            <person name="Salamov A."/>
            <person name="Lipzen A."/>
            <person name="Mereny Z."/>
            <person name="Hegedus B."/>
            <person name="Baldrian P."/>
            <person name="Stursova M."/>
            <person name="Weitz H."/>
            <person name="Taylor A."/>
            <person name="Grigoriev I.V."/>
            <person name="Nagy L.G."/>
            <person name="Martin F."/>
            <person name="Kauserud H."/>
        </authorList>
    </citation>
    <scope>NUCLEOTIDE SEQUENCE</scope>
    <source>
        <strain evidence="3">9284</strain>
    </source>
</reference>
<keyword evidence="2" id="KW-1133">Transmembrane helix</keyword>
<evidence type="ECO:0000256" key="1">
    <source>
        <dbReference type="SAM" id="MobiDB-lite"/>
    </source>
</evidence>
<gene>
    <name evidence="3" type="ORF">FB45DRAFT_863293</name>
</gene>
<keyword evidence="2" id="KW-0812">Transmembrane</keyword>
<evidence type="ECO:0000256" key="2">
    <source>
        <dbReference type="SAM" id="Phobius"/>
    </source>
</evidence>
<feature type="transmembrane region" description="Helical" evidence="2">
    <location>
        <begin position="97"/>
        <end position="117"/>
    </location>
</feature>
<keyword evidence="2" id="KW-0472">Membrane</keyword>
<evidence type="ECO:0000313" key="4">
    <source>
        <dbReference type="Proteomes" id="UP001221142"/>
    </source>
</evidence>
<sequence length="206" mass="22111">MTKGGNGVLPSWCRCPVSHPSEGPNPSTPNSHPRTPQRIQPPSPQAESHLAGATPAARSSPCSHSLPSPPIPSPRGVPQKVPVRNLKNRGKSKKARGLATVGWVFLFIGIFCCRIPIRFGAARFVSTAVAAILPRRRESTGTACALKLHVTGGIPNQRGGATEKVDACGMTKLIRVERANFRVFDTRICWSIAKPTTPCTAYWLCS</sequence>
<evidence type="ECO:0000313" key="3">
    <source>
        <dbReference type="EMBL" id="KAJ7642243.1"/>
    </source>
</evidence>
<dbReference type="EMBL" id="JARKIF010000004">
    <property type="protein sequence ID" value="KAJ7642243.1"/>
    <property type="molecule type" value="Genomic_DNA"/>
</dbReference>
<accession>A0AAD7FTV1</accession>
<name>A0AAD7FTV1_9AGAR</name>
<comment type="caution">
    <text evidence="3">The sequence shown here is derived from an EMBL/GenBank/DDBJ whole genome shotgun (WGS) entry which is preliminary data.</text>
</comment>
<dbReference type="AlphaFoldDB" id="A0AAD7FTV1"/>
<proteinExistence type="predicted"/>
<dbReference type="Proteomes" id="UP001221142">
    <property type="component" value="Unassembled WGS sequence"/>
</dbReference>
<feature type="compositionally biased region" description="Polar residues" evidence="1">
    <location>
        <begin position="24"/>
        <end position="38"/>
    </location>
</feature>
<protein>
    <submittedName>
        <fullName evidence="3">Uncharacterized protein</fullName>
    </submittedName>
</protein>
<feature type="region of interest" description="Disordered" evidence="1">
    <location>
        <begin position="1"/>
        <end position="92"/>
    </location>
</feature>